<evidence type="ECO:0000256" key="1">
    <source>
        <dbReference type="ARBA" id="ARBA00007665"/>
    </source>
</evidence>
<evidence type="ECO:0000313" key="4">
    <source>
        <dbReference type="Proteomes" id="UP000061587"/>
    </source>
</evidence>
<proteinExistence type="inferred from homology"/>
<dbReference type="PANTHER" id="PTHR16301">
    <property type="entry name" value="IMPACT-RELATED"/>
    <property type="match status" value="1"/>
</dbReference>
<reference evidence="3 4" key="2">
    <citation type="journal article" date="2016" name="Genome Biol. Evol.">
        <title>Extensive mobilome-driven genome diversification in mouse gut-associated Bacteroides vulgatus mpk.</title>
        <authorList>
            <person name="Lange A."/>
            <person name="Beier S."/>
            <person name="Steimle A."/>
            <person name="Autenrieth I.B."/>
            <person name="Huson D.H."/>
            <person name="Frick J.S."/>
        </authorList>
    </citation>
    <scope>NUCLEOTIDE SEQUENCE [LARGE SCALE GENOMIC DNA]</scope>
    <source>
        <strain evidence="4">mpk</strain>
    </source>
</reference>
<dbReference type="InterPro" id="IPR020569">
    <property type="entry name" value="UPF0029_Impact_CS"/>
</dbReference>
<dbReference type="EMBL" id="CP013020">
    <property type="protein sequence ID" value="ALK85309.1"/>
    <property type="molecule type" value="Genomic_DNA"/>
</dbReference>
<dbReference type="InterPro" id="IPR036956">
    <property type="entry name" value="Impact_N_sf"/>
</dbReference>
<dbReference type="InterPro" id="IPR023582">
    <property type="entry name" value="Impact"/>
</dbReference>
<reference evidence="4" key="1">
    <citation type="submission" date="2015-10" db="EMBL/GenBank/DDBJ databases">
        <title>Extensive mobilome-driven genome diversification in gut-associated Bacteroides vulgatus mpk.</title>
        <authorList>
            <person name="Beier S."/>
            <person name="Lange A."/>
            <person name="Huson D.H."/>
            <person name="Frick J.-S."/>
            <person name="Autenrieth I.B."/>
        </authorList>
    </citation>
    <scope>NUCLEOTIDE SEQUENCE [LARGE SCALE GENOMIC DNA]</scope>
    <source>
        <strain evidence="4">mpk</strain>
    </source>
</reference>
<dbReference type="Gene3D" id="3.30.230.30">
    <property type="entry name" value="Impact, N-terminal domain"/>
    <property type="match status" value="1"/>
</dbReference>
<dbReference type="PANTHER" id="PTHR16301:SF20">
    <property type="entry name" value="IMPACT FAMILY MEMBER YIGZ"/>
    <property type="match status" value="1"/>
</dbReference>
<dbReference type="GO" id="GO:0006446">
    <property type="term" value="P:regulation of translational initiation"/>
    <property type="evidence" value="ECO:0007669"/>
    <property type="project" value="TreeGrafter"/>
</dbReference>
<dbReference type="PATRIC" id="fig|821.40.peg.3279"/>
<comment type="similarity">
    <text evidence="1">Belongs to the IMPACT family.</text>
</comment>
<dbReference type="Pfam" id="PF01205">
    <property type="entry name" value="Impact_N"/>
    <property type="match status" value="1"/>
</dbReference>
<dbReference type="GO" id="GO:0005737">
    <property type="term" value="C:cytoplasm"/>
    <property type="evidence" value="ECO:0007669"/>
    <property type="project" value="TreeGrafter"/>
</dbReference>
<feature type="domain" description="Impact N-terminal" evidence="2">
    <location>
        <begin position="21"/>
        <end position="126"/>
    </location>
</feature>
<dbReference type="Proteomes" id="UP000061587">
    <property type="component" value="Chromosome"/>
</dbReference>
<dbReference type="SUPFAM" id="SSF54211">
    <property type="entry name" value="Ribosomal protein S5 domain 2-like"/>
    <property type="match status" value="1"/>
</dbReference>
<sequence>MIQEDTYKTITDIAEGIYTEKRSKFIAIAIPVRTIEEIKQHLDTYQKKYYDARHVCYAYMLGHERKDFRANDNGEPSGTAGKPILGQINSNELTDILIIVVRYFGGIKLGTSGLIVAYKAAAAEAIAAADIVERTVDEEITVSFEYPFMNDIMRIVKEDEPAILEQSYDMDCLMRLRIRKSMMGKLVHVWRRWKLPVLLNNSVGTSIFLGPYSLRSQQMRRIRNVAVKCLPHIK</sequence>
<accession>A0A0P0M3H2</accession>
<evidence type="ECO:0000259" key="2">
    <source>
        <dbReference type="Pfam" id="PF01205"/>
    </source>
</evidence>
<dbReference type="AlphaFoldDB" id="A0A0P0M3H2"/>
<dbReference type="PROSITE" id="PS00910">
    <property type="entry name" value="UPF0029"/>
    <property type="match status" value="1"/>
</dbReference>
<gene>
    <name evidence="3" type="ORF">BvMPK_2719</name>
</gene>
<name>A0A0P0M3H2_PHOVU</name>
<dbReference type="InterPro" id="IPR001498">
    <property type="entry name" value="Impact_N"/>
</dbReference>
<evidence type="ECO:0000313" key="3">
    <source>
        <dbReference type="EMBL" id="ALK85309.1"/>
    </source>
</evidence>
<dbReference type="InterPro" id="IPR020568">
    <property type="entry name" value="Ribosomal_Su5_D2-typ_SF"/>
</dbReference>
<organism evidence="3 4">
    <name type="scientific">Phocaeicola vulgatus</name>
    <name type="common">Bacteroides vulgatus</name>
    <dbReference type="NCBI Taxonomy" id="821"/>
    <lineage>
        <taxon>Bacteria</taxon>
        <taxon>Pseudomonadati</taxon>
        <taxon>Bacteroidota</taxon>
        <taxon>Bacteroidia</taxon>
        <taxon>Bacteroidales</taxon>
        <taxon>Bacteroidaceae</taxon>
        <taxon>Phocaeicola</taxon>
    </lineage>
</organism>
<protein>
    <recommendedName>
        <fullName evidence="2">Impact N-terminal domain-containing protein</fullName>
    </recommendedName>
</protein>